<dbReference type="NCBIfam" id="TIGR00229">
    <property type="entry name" value="sensory_box"/>
    <property type="match status" value="1"/>
</dbReference>
<evidence type="ECO:0000313" key="7">
    <source>
        <dbReference type="Proteomes" id="UP000249396"/>
    </source>
</evidence>
<evidence type="ECO:0000256" key="1">
    <source>
        <dbReference type="ARBA" id="ARBA00022630"/>
    </source>
</evidence>
<dbReference type="Gene3D" id="3.30.450.20">
    <property type="entry name" value="PAS domain"/>
    <property type="match status" value="1"/>
</dbReference>
<dbReference type="AlphaFoldDB" id="A0A2W4SN29"/>
<dbReference type="InterPro" id="IPR035965">
    <property type="entry name" value="PAS-like_dom_sf"/>
</dbReference>
<comment type="caution">
    <text evidence="6">The sequence shown here is derived from an EMBL/GenBank/DDBJ whole genome shotgun (WGS) entry which is preliminary data.</text>
</comment>
<dbReference type="Pfam" id="PF13426">
    <property type="entry name" value="PAS_9"/>
    <property type="match status" value="1"/>
</dbReference>
<keyword evidence="2" id="KW-0288">FMN</keyword>
<dbReference type="PANTHER" id="PTHR47429:SF2">
    <property type="entry name" value="PROTEIN TWIN LOV 1"/>
    <property type="match status" value="1"/>
</dbReference>
<gene>
    <name evidence="6" type="ORF">DM484_23730</name>
</gene>
<keyword evidence="1" id="KW-0285">Flavoprotein</keyword>
<dbReference type="PROSITE" id="PS50112">
    <property type="entry name" value="PAS"/>
    <property type="match status" value="1"/>
</dbReference>
<name>A0A2W4SN29_9GAMM</name>
<organism evidence="6 7">
    <name type="scientific">Candidatus Methylumidiphilus alinenensis</name>
    <dbReference type="NCBI Taxonomy" id="2202197"/>
    <lineage>
        <taxon>Bacteria</taxon>
        <taxon>Pseudomonadati</taxon>
        <taxon>Pseudomonadota</taxon>
        <taxon>Gammaproteobacteria</taxon>
        <taxon>Methylococcales</taxon>
        <taxon>Candidatus Methylumidiphilus</taxon>
    </lineage>
</organism>
<dbReference type="InterPro" id="IPR001610">
    <property type="entry name" value="PAC"/>
</dbReference>
<proteinExistence type="predicted"/>
<dbReference type="SUPFAM" id="SSF55785">
    <property type="entry name" value="PYP-like sensor domain (PAS domain)"/>
    <property type="match status" value="1"/>
</dbReference>
<evidence type="ECO:0000256" key="3">
    <source>
        <dbReference type="ARBA" id="ARBA00022991"/>
    </source>
</evidence>
<dbReference type="InterPro" id="IPR000014">
    <property type="entry name" value="PAS"/>
</dbReference>
<dbReference type="SMART" id="SM00086">
    <property type="entry name" value="PAC"/>
    <property type="match status" value="1"/>
</dbReference>
<dbReference type="SMART" id="SM00091">
    <property type="entry name" value="PAS"/>
    <property type="match status" value="1"/>
</dbReference>
<feature type="domain" description="PAS" evidence="4">
    <location>
        <begin position="12"/>
        <end position="85"/>
    </location>
</feature>
<dbReference type="EMBL" id="QJPH01000472">
    <property type="protein sequence ID" value="PZN72907.1"/>
    <property type="molecule type" value="Genomic_DNA"/>
</dbReference>
<dbReference type="Proteomes" id="UP000249396">
    <property type="component" value="Unassembled WGS sequence"/>
</dbReference>
<dbReference type="InterPro" id="IPR000700">
    <property type="entry name" value="PAS-assoc_C"/>
</dbReference>
<accession>A0A2W4SN29</accession>
<dbReference type="PROSITE" id="PS50113">
    <property type="entry name" value="PAC"/>
    <property type="match status" value="1"/>
</dbReference>
<evidence type="ECO:0000313" key="6">
    <source>
        <dbReference type="EMBL" id="PZN72907.1"/>
    </source>
</evidence>
<sequence length="155" mass="17678">MTFVVEKDPGLIPQILSKILDSSVNGITLADPDQEDMPIVYANKSFETMTGYSQEDIIGHNCRFLQGKDREQEGRFQLRKAIDSCQPIEVTLRNYKKNGEPFYNHLALTPLFDGNGNLMYYLGVQYDVTRQVKAEEEIKRLSEALEEMTVRAAKP</sequence>
<evidence type="ECO:0000259" key="4">
    <source>
        <dbReference type="PROSITE" id="PS50112"/>
    </source>
</evidence>
<protein>
    <submittedName>
        <fullName evidence="6">PAS sensor protein</fullName>
    </submittedName>
</protein>
<evidence type="ECO:0000256" key="2">
    <source>
        <dbReference type="ARBA" id="ARBA00022643"/>
    </source>
</evidence>
<keyword evidence="3" id="KW-0157">Chromophore</keyword>
<reference evidence="6 7" key="1">
    <citation type="journal article" date="2018" name="Aquat. Microb. Ecol.">
        <title>Gammaproteobacterial methanotrophs dominate.</title>
        <authorList>
            <person name="Rissanen A.J."/>
            <person name="Saarenheimo J."/>
            <person name="Tiirola M."/>
            <person name="Peura S."/>
            <person name="Aalto S.L."/>
            <person name="Karvinen A."/>
            <person name="Nykanen H."/>
        </authorList>
    </citation>
    <scope>NUCLEOTIDE SEQUENCE [LARGE SCALE GENOMIC DNA]</scope>
    <source>
        <strain evidence="6">AMbin10</strain>
    </source>
</reference>
<dbReference type="PANTHER" id="PTHR47429">
    <property type="entry name" value="PROTEIN TWIN LOV 1"/>
    <property type="match status" value="1"/>
</dbReference>
<feature type="domain" description="PAC" evidence="5">
    <location>
        <begin position="86"/>
        <end position="140"/>
    </location>
</feature>
<dbReference type="CDD" id="cd00130">
    <property type="entry name" value="PAS"/>
    <property type="match status" value="1"/>
</dbReference>
<evidence type="ECO:0000259" key="5">
    <source>
        <dbReference type="PROSITE" id="PS50113"/>
    </source>
</evidence>